<proteinExistence type="inferred from homology"/>
<comment type="similarity">
    <text evidence="1">Belongs to the zygin family.</text>
</comment>
<accession>A0A7E4ZRQ2</accession>
<dbReference type="Proteomes" id="UP000492821">
    <property type="component" value="Unassembled WGS sequence"/>
</dbReference>
<dbReference type="GO" id="GO:0005737">
    <property type="term" value="C:cytoplasm"/>
    <property type="evidence" value="ECO:0007669"/>
    <property type="project" value="TreeGrafter"/>
</dbReference>
<evidence type="ECO:0000313" key="6">
    <source>
        <dbReference type="WBParaSite" id="Pan_g13539.t1"/>
    </source>
</evidence>
<reference evidence="6" key="2">
    <citation type="submission" date="2020-10" db="UniProtKB">
        <authorList>
            <consortium name="WormBaseParasite"/>
        </authorList>
    </citation>
    <scope>IDENTIFICATION</scope>
</reference>
<dbReference type="InterPro" id="IPR011680">
    <property type="entry name" value="FEZ"/>
</dbReference>
<dbReference type="PANTHER" id="PTHR12394:SF12">
    <property type="entry name" value="LD08195P"/>
    <property type="match status" value="1"/>
</dbReference>
<organism evidence="5 6">
    <name type="scientific">Panagrellus redivivus</name>
    <name type="common">Microworm</name>
    <dbReference type="NCBI Taxonomy" id="6233"/>
    <lineage>
        <taxon>Eukaryota</taxon>
        <taxon>Metazoa</taxon>
        <taxon>Ecdysozoa</taxon>
        <taxon>Nematoda</taxon>
        <taxon>Chromadorea</taxon>
        <taxon>Rhabditida</taxon>
        <taxon>Tylenchina</taxon>
        <taxon>Panagrolaimomorpha</taxon>
        <taxon>Panagrolaimoidea</taxon>
        <taxon>Panagrolaimidae</taxon>
        <taxon>Panagrellus</taxon>
    </lineage>
</organism>
<sequence length="401" mass="44830">MVAAETIMDEKDIAVPDVPLACLDDDFGDIYDEEIKETPEVKAESAKQVLALISESGSSQTSSSNASDRLSNSLEDLVGCFDQRVSQVLTDLDENTTQMAPVQVRTQDEIMSESQVWWTLTGNYGNMLPLDFSKSQIRKNQLEALNLSSPRDESAPSDAGYDAHDEEEERQQFDMHQLISQQMHLHSEHPPVSADQVIEEIDEIMQTADLLQSMTTDRTVESSVDSMYSSMRSPFTAASSTATETDFKLHKHSALNVTAEELEALPQSKLLTLMAEMEQIIMVYNSELVNELAHRDELVYEKEVKNRFVTLLVQIQDQRRKHQNGGKKKKLLSKLEGTPSPQCMTASIPFDENCGMLDTPTLESMIKILEAINEDSPQVPTLLTEYILNVVCPSTETSMIA</sequence>
<reference evidence="5" key="1">
    <citation type="journal article" date="2013" name="Genetics">
        <title>The draft genome and transcriptome of Panagrellus redivivus are shaped by the harsh demands of a free-living lifestyle.</title>
        <authorList>
            <person name="Srinivasan J."/>
            <person name="Dillman A.R."/>
            <person name="Macchietto M.G."/>
            <person name="Heikkinen L."/>
            <person name="Lakso M."/>
            <person name="Fracchia K.M."/>
            <person name="Antoshechkin I."/>
            <person name="Mortazavi A."/>
            <person name="Wong G."/>
            <person name="Sternberg P.W."/>
        </authorList>
    </citation>
    <scope>NUCLEOTIDE SEQUENCE [LARGE SCALE GENOMIC DNA]</scope>
    <source>
        <strain evidence="5">MT8872</strain>
    </source>
</reference>
<evidence type="ECO:0000256" key="2">
    <source>
        <dbReference type="ARBA" id="ARBA00022553"/>
    </source>
</evidence>
<keyword evidence="5" id="KW-1185">Reference proteome</keyword>
<dbReference type="PANTHER" id="PTHR12394">
    <property type="entry name" value="ZYGIN"/>
    <property type="match status" value="1"/>
</dbReference>
<evidence type="ECO:0000256" key="3">
    <source>
        <dbReference type="ARBA" id="ARBA00023054"/>
    </source>
</evidence>
<dbReference type="WBParaSite" id="Pan_g13539.t1">
    <property type="protein sequence ID" value="Pan_g13539.t1"/>
    <property type="gene ID" value="Pan_g13539"/>
</dbReference>
<evidence type="ECO:0000256" key="4">
    <source>
        <dbReference type="SAM" id="MobiDB-lite"/>
    </source>
</evidence>
<dbReference type="AlphaFoldDB" id="A0A7E4ZRQ2"/>
<dbReference type="Pfam" id="PF07763">
    <property type="entry name" value="FEZ"/>
    <property type="match status" value="1"/>
</dbReference>
<evidence type="ECO:0000313" key="5">
    <source>
        <dbReference type="Proteomes" id="UP000492821"/>
    </source>
</evidence>
<dbReference type="GO" id="GO:0030424">
    <property type="term" value="C:axon"/>
    <property type="evidence" value="ECO:0007669"/>
    <property type="project" value="TreeGrafter"/>
</dbReference>
<protein>
    <submittedName>
        <fullName evidence="6">Fasciculation and elongation protein zeta-2-like</fullName>
    </submittedName>
</protein>
<keyword evidence="2" id="KW-0597">Phosphoprotein</keyword>
<feature type="region of interest" description="Disordered" evidence="4">
    <location>
        <begin position="144"/>
        <end position="169"/>
    </location>
</feature>
<evidence type="ECO:0000256" key="1">
    <source>
        <dbReference type="ARBA" id="ARBA00006788"/>
    </source>
</evidence>
<keyword evidence="3" id="KW-0175">Coiled coil</keyword>
<name>A0A7E4ZRQ2_PANRE</name>